<organism evidence="1 2">
    <name type="scientific">Portunus trituberculatus</name>
    <name type="common">Swimming crab</name>
    <name type="synonym">Neptunus trituberculatus</name>
    <dbReference type="NCBI Taxonomy" id="210409"/>
    <lineage>
        <taxon>Eukaryota</taxon>
        <taxon>Metazoa</taxon>
        <taxon>Ecdysozoa</taxon>
        <taxon>Arthropoda</taxon>
        <taxon>Crustacea</taxon>
        <taxon>Multicrustacea</taxon>
        <taxon>Malacostraca</taxon>
        <taxon>Eumalacostraca</taxon>
        <taxon>Eucarida</taxon>
        <taxon>Decapoda</taxon>
        <taxon>Pleocyemata</taxon>
        <taxon>Brachyura</taxon>
        <taxon>Eubrachyura</taxon>
        <taxon>Portunoidea</taxon>
        <taxon>Portunidae</taxon>
        <taxon>Portuninae</taxon>
        <taxon>Portunus</taxon>
    </lineage>
</organism>
<evidence type="ECO:0000313" key="1">
    <source>
        <dbReference type="EMBL" id="MPC69973.1"/>
    </source>
</evidence>
<dbReference type="AlphaFoldDB" id="A0A5B7HIG1"/>
<accession>A0A5B7HIG1</accession>
<evidence type="ECO:0000313" key="2">
    <source>
        <dbReference type="Proteomes" id="UP000324222"/>
    </source>
</evidence>
<reference evidence="1 2" key="1">
    <citation type="submission" date="2019-05" db="EMBL/GenBank/DDBJ databases">
        <title>Another draft genome of Portunus trituberculatus and its Hox gene families provides insights of decapod evolution.</title>
        <authorList>
            <person name="Jeong J.-H."/>
            <person name="Song I."/>
            <person name="Kim S."/>
            <person name="Choi T."/>
            <person name="Kim D."/>
            <person name="Ryu S."/>
            <person name="Kim W."/>
        </authorList>
    </citation>
    <scope>NUCLEOTIDE SEQUENCE [LARGE SCALE GENOMIC DNA]</scope>
    <source>
        <tissue evidence="1">Muscle</tissue>
    </source>
</reference>
<name>A0A5B7HIG1_PORTR</name>
<sequence>MTRLAAALHSTYFLSHYSSCLLFCTLPTHSLIHLHHQDYNNPAALATLTLTTHHTPLVTCNLPIPTSATPT</sequence>
<comment type="caution">
    <text evidence="1">The sequence shown here is derived from an EMBL/GenBank/DDBJ whole genome shotgun (WGS) entry which is preliminary data.</text>
</comment>
<protein>
    <submittedName>
        <fullName evidence="1">Uncharacterized protein</fullName>
    </submittedName>
</protein>
<proteinExistence type="predicted"/>
<keyword evidence="2" id="KW-1185">Reference proteome</keyword>
<gene>
    <name evidence="1" type="ORF">E2C01_064206</name>
</gene>
<dbReference type="EMBL" id="VSRR010030299">
    <property type="protein sequence ID" value="MPC69973.1"/>
    <property type="molecule type" value="Genomic_DNA"/>
</dbReference>
<dbReference type="Proteomes" id="UP000324222">
    <property type="component" value="Unassembled WGS sequence"/>
</dbReference>